<keyword evidence="2" id="KW-1185">Reference proteome</keyword>
<dbReference type="RefSeq" id="WP_249677220.1">
    <property type="nucleotide sequence ID" value="NZ_JAMCOF010000008.1"/>
</dbReference>
<accession>A0ABT0PA26</accession>
<organism evidence="1 2">
    <name type="scientific">Bartonella bilalgolemii</name>
    <dbReference type="NCBI Taxonomy" id="2942911"/>
    <lineage>
        <taxon>Bacteria</taxon>
        <taxon>Pseudomonadati</taxon>
        <taxon>Pseudomonadota</taxon>
        <taxon>Alphaproteobacteria</taxon>
        <taxon>Hyphomicrobiales</taxon>
        <taxon>Bartonellaceae</taxon>
        <taxon>Bartonella</taxon>
    </lineage>
</organism>
<gene>
    <name evidence="1" type="ORF">M4Z11_05190</name>
</gene>
<name>A0ABT0PA26_9HYPH</name>
<dbReference type="Proteomes" id="UP001523003">
    <property type="component" value="Unassembled WGS sequence"/>
</dbReference>
<evidence type="ECO:0000313" key="2">
    <source>
        <dbReference type="Proteomes" id="UP001523003"/>
    </source>
</evidence>
<comment type="caution">
    <text evidence="1">The sequence shown here is derived from an EMBL/GenBank/DDBJ whole genome shotgun (WGS) entry which is preliminary data.</text>
</comment>
<sequence>MLNYKDILNYHALLKSTNKHQRFCEVFDIVFNVSMLDSCYVSPETLRIVGGYACGNYPLTQFNALMDNVRKKVVIQIKKRERIITIPIPIPILSRQKINMICRA</sequence>
<evidence type="ECO:0000313" key="1">
    <source>
        <dbReference type="EMBL" id="MCL6229992.1"/>
    </source>
</evidence>
<dbReference type="EMBL" id="JAMCOF010000008">
    <property type="protein sequence ID" value="MCL6229992.1"/>
    <property type="molecule type" value="Genomic_DNA"/>
</dbReference>
<proteinExistence type="predicted"/>
<protein>
    <submittedName>
        <fullName evidence="1">Uncharacterized protein</fullName>
    </submittedName>
</protein>
<reference evidence="1 2" key="1">
    <citation type="submission" date="2022-05" db="EMBL/GenBank/DDBJ databases">
        <title>Description of the Bartonella bilalgolemii sp. nov. Isolated from Apodemus uralensis (Pallas 1811).</title>
        <authorList>
            <person name="Zgheib R."/>
            <person name="Celebi B."/>
        </authorList>
    </citation>
    <scope>NUCLEOTIDE SEQUENCE [LARGE SCALE GENOMIC DNA]</scope>
    <source>
        <strain evidence="1 2">G70</strain>
    </source>
</reference>